<dbReference type="EMBL" id="JBHUPA010000029">
    <property type="protein sequence ID" value="MFD2964924.1"/>
    <property type="molecule type" value="Genomic_DNA"/>
</dbReference>
<feature type="transmembrane region" description="Helical" evidence="1">
    <location>
        <begin position="82"/>
        <end position="102"/>
    </location>
</feature>
<keyword evidence="1" id="KW-1133">Transmembrane helix</keyword>
<evidence type="ECO:0000313" key="2">
    <source>
        <dbReference type="EMBL" id="MFD2964924.1"/>
    </source>
</evidence>
<evidence type="ECO:0008006" key="4">
    <source>
        <dbReference type="Google" id="ProtNLM"/>
    </source>
</evidence>
<evidence type="ECO:0000256" key="1">
    <source>
        <dbReference type="SAM" id="Phobius"/>
    </source>
</evidence>
<accession>A0ABW6B8W8</accession>
<name>A0ABW6B8W8_9SPHI</name>
<proteinExistence type="predicted"/>
<keyword evidence="1" id="KW-0812">Transmembrane</keyword>
<comment type="caution">
    <text evidence="2">The sequence shown here is derived from an EMBL/GenBank/DDBJ whole genome shotgun (WGS) entry which is preliminary data.</text>
</comment>
<keyword evidence="1" id="KW-0472">Membrane</keyword>
<reference evidence="3" key="1">
    <citation type="journal article" date="2019" name="Int. J. Syst. Evol. Microbiol.">
        <title>The Global Catalogue of Microorganisms (GCM) 10K type strain sequencing project: providing services to taxonomists for standard genome sequencing and annotation.</title>
        <authorList>
            <consortium name="The Broad Institute Genomics Platform"/>
            <consortium name="The Broad Institute Genome Sequencing Center for Infectious Disease"/>
            <person name="Wu L."/>
            <person name="Ma J."/>
        </authorList>
    </citation>
    <scope>NUCLEOTIDE SEQUENCE [LARGE SCALE GENOMIC DNA]</scope>
    <source>
        <strain evidence="3">KCTC 23098</strain>
    </source>
</reference>
<evidence type="ECO:0000313" key="3">
    <source>
        <dbReference type="Proteomes" id="UP001597560"/>
    </source>
</evidence>
<dbReference type="Proteomes" id="UP001597560">
    <property type="component" value="Unassembled WGS sequence"/>
</dbReference>
<sequence length="220" mass="24673">MTSNITNIIRIQQYLKGELSPEEMNKLEREALDDPFLNDALEGYLQKGVNTQHLTLLQQRLQNRITEQPQERNRMLFTSQRLGIAAVACLLFVLACVLLWMVNARNTANKTNREVTVELNTGDPIPSGNGLSIARKLTASSASPAAGWDHFNDYIAQKAKSNMAKGVIVLRFQVNQQGRPFNIQVIKGTEYSQLNEIKQLLKGGPAWEANKSGEVEFVFE</sequence>
<protein>
    <recommendedName>
        <fullName evidence="4">TonB C-terminal domain-containing protein</fullName>
    </recommendedName>
</protein>
<gene>
    <name evidence="2" type="ORF">ACFS6J_24200</name>
</gene>
<dbReference type="RefSeq" id="WP_013664663.1">
    <property type="nucleotide sequence ID" value="NZ_JAHVEY010000002.1"/>
</dbReference>
<keyword evidence="3" id="KW-1185">Reference proteome</keyword>
<organism evidence="2 3">
    <name type="scientific">Olivibacter jilunii</name>
    <dbReference type="NCBI Taxonomy" id="985016"/>
    <lineage>
        <taxon>Bacteria</taxon>
        <taxon>Pseudomonadati</taxon>
        <taxon>Bacteroidota</taxon>
        <taxon>Sphingobacteriia</taxon>
        <taxon>Sphingobacteriales</taxon>
        <taxon>Sphingobacteriaceae</taxon>
        <taxon>Olivibacter</taxon>
    </lineage>
</organism>